<dbReference type="RefSeq" id="WP_192534943.1">
    <property type="nucleotide sequence ID" value="NZ_JACZHT010000009.1"/>
</dbReference>
<comment type="caution">
    <text evidence="1">The sequence shown here is derived from an EMBL/GenBank/DDBJ whole genome shotgun (WGS) entry which is preliminary data.</text>
</comment>
<accession>A0A8J6Z1A2</accession>
<dbReference type="Gene3D" id="2.30.30.40">
    <property type="entry name" value="SH3 Domains"/>
    <property type="match status" value="1"/>
</dbReference>
<dbReference type="InterPro" id="IPR010466">
    <property type="entry name" value="DUF1058"/>
</dbReference>
<keyword evidence="2" id="KW-1185">Reference proteome</keyword>
<dbReference type="Proteomes" id="UP000631034">
    <property type="component" value="Unassembled WGS sequence"/>
</dbReference>
<proteinExistence type="predicted"/>
<dbReference type="AlphaFoldDB" id="A0A8J6Z1A2"/>
<dbReference type="EMBL" id="JACZHT010000009">
    <property type="protein sequence ID" value="MBE1237928.1"/>
    <property type="molecule type" value="Genomic_DNA"/>
</dbReference>
<evidence type="ECO:0008006" key="3">
    <source>
        <dbReference type="Google" id="ProtNLM"/>
    </source>
</evidence>
<protein>
    <recommendedName>
        <fullName evidence="3">SH3b domain-containing protein</fullName>
    </recommendedName>
</protein>
<dbReference type="Pfam" id="PF06347">
    <property type="entry name" value="SH3_4"/>
    <property type="match status" value="2"/>
</dbReference>
<evidence type="ECO:0000313" key="1">
    <source>
        <dbReference type="EMBL" id="MBE1237928.1"/>
    </source>
</evidence>
<name>A0A8J6Z1A2_9PROT</name>
<sequence length="154" mass="17412">MPDVPVEALPGSRTPSGQPVPRFVSLRFNVVNLRTGPGKRYPSAWVYRRINLPVEVVAEYDLWRMIRDVDGVTGWVHRSMLTGNRHGLTRDGDWVVRRKPEATSRPLVKVGTGVVIRILKCPEEEAFCRVRLGEVEGWIPRAALWGLYPGEVVD</sequence>
<evidence type="ECO:0000313" key="2">
    <source>
        <dbReference type="Proteomes" id="UP000631034"/>
    </source>
</evidence>
<organism evidence="1 2">
    <name type="scientific">Phaeovibrio sulfidiphilus</name>
    <dbReference type="NCBI Taxonomy" id="1220600"/>
    <lineage>
        <taxon>Bacteria</taxon>
        <taxon>Pseudomonadati</taxon>
        <taxon>Pseudomonadota</taxon>
        <taxon>Alphaproteobacteria</taxon>
        <taxon>Rhodospirillales</taxon>
        <taxon>Rhodospirillaceae</taxon>
        <taxon>Phaeovibrio</taxon>
    </lineage>
</organism>
<gene>
    <name evidence="1" type="ORF">IHV25_09765</name>
</gene>
<reference evidence="1" key="1">
    <citation type="submission" date="2020-10" db="EMBL/GenBank/DDBJ databases">
        <title>Genome sequence of the unusual species of purple photosynthetic bacteria, Phaeovibrio sulfidiphilus DSM 23193, type strain.</title>
        <authorList>
            <person name="Kyndt J.A."/>
            <person name="Meyer T.E."/>
        </authorList>
    </citation>
    <scope>NUCLEOTIDE SEQUENCE</scope>
    <source>
        <strain evidence="1">DSM 23193</strain>
    </source>
</reference>